<keyword evidence="7 10" id="KW-0067">ATP-binding</keyword>
<dbReference type="OrthoDB" id="248923at2759"/>
<dbReference type="PROSITE" id="PS00107">
    <property type="entry name" value="PROTEIN_KINASE_ATP"/>
    <property type="match status" value="1"/>
</dbReference>
<dbReference type="SUPFAM" id="SSF56112">
    <property type="entry name" value="Protein kinase-like (PK-like)"/>
    <property type="match status" value="1"/>
</dbReference>
<dbReference type="EC" id="2.7.11.1" evidence="2"/>
<dbReference type="PANTHER" id="PTHR44899">
    <property type="entry name" value="CAMK FAMILY PROTEIN KINASE"/>
    <property type="match status" value="1"/>
</dbReference>
<dbReference type="InterPro" id="IPR051131">
    <property type="entry name" value="NEK_Ser/Thr_kinase_NIMA"/>
</dbReference>
<dbReference type="Pfam" id="PF00069">
    <property type="entry name" value="Pkinase"/>
    <property type="match status" value="1"/>
</dbReference>
<evidence type="ECO:0000256" key="2">
    <source>
        <dbReference type="ARBA" id="ARBA00012513"/>
    </source>
</evidence>
<evidence type="ECO:0000256" key="11">
    <source>
        <dbReference type="RuleBase" id="RU000304"/>
    </source>
</evidence>
<evidence type="ECO:0000259" key="13">
    <source>
        <dbReference type="PROSITE" id="PS50011"/>
    </source>
</evidence>
<reference evidence="14 15" key="1">
    <citation type="submission" date="2020-06" db="EMBL/GenBank/DDBJ databases">
        <authorList>
            <person name="Li R."/>
            <person name="Bekaert M."/>
        </authorList>
    </citation>
    <scope>NUCLEOTIDE SEQUENCE [LARGE SCALE GENOMIC DNA]</scope>
    <source>
        <strain evidence="15">wild</strain>
    </source>
</reference>
<dbReference type="InterPro" id="IPR017441">
    <property type="entry name" value="Protein_kinase_ATP_BS"/>
</dbReference>
<evidence type="ECO:0000256" key="3">
    <source>
        <dbReference type="ARBA" id="ARBA00022527"/>
    </source>
</evidence>
<evidence type="ECO:0000256" key="7">
    <source>
        <dbReference type="ARBA" id="ARBA00022840"/>
    </source>
</evidence>
<comment type="similarity">
    <text evidence="1">Belongs to the protein kinase superfamily. NEK Ser/Thr protein kinase family. NIMA subfamily.</text>
</comment>
<evidence type="ECO:0000256" key="4">
    <source>
        <dbReference type="ARBA" id="ARBA00022679"/>
    </source>
</evidence>
<dbReference type="Gene3D" id="1.10.510.10">
    <property type="entry name" value="Transferase(Phosphotransferase) domain 1"/>
    <property type="match status" value="1"/>
</dbReference>
<dbReference type="GO" id="GO:0005524">
    <property type="term" value="F:ATP binding"/>
    <property type="evidence" value="ECO:0007669"/>
    <property type="project" value="UniProtKB-UniRule"/>
</dbReference>
<dbReference type="InterPro" id="IPR008271">
    <property type="entry name" value="Ser/Thr_kinase_AS"/>
</dbReference>
<comment type="catalytic activity">
    <reaction evidence="9">
        <text>L-seryl-[protein] + ATP = O-phospho-L-seryl-[protein] + ADP + H(+)</text>
        <dbReference type="Rhea" id="RHEA:17989"/>
        <dbReference type="Rhea" id="RHEA-COMP:9863"/>
        <dbReference type="Rhea" id="RHEA-COMP:11604"/>
        <dbReference type="ChEBI" id="CHEBI:15378"/>
        <dbReference type="ChEBI" id="CHEBI:29999"/>
        <dbReference type="ChEBI" id="CHEBI:30616"/>
        <dbReference type="ChEBI" id="CHEBI:83421"/>
        <dbReference type="ChEBI" id="CHEBI:456216"/>
        <dbReference type="EC" id="2.7.11.1"/>
    </reaction>
</comment>
<evidence type="ECO:0000256" key="5">
    <source>
        <dbReference type="ARBA" id="ARBA00022741"/>
    </source>
</evidence>
<sequence>MASSSRTGSPSALEGTNCGDYMIHKFIGKGTFGKVYVATNNKAKQRGGETFTPTSLAIKRINLVAANVNETQKRWLDREINILNDPDLKKHPNIVRYVEYFTQDNFLCIVMDYYEGGSLYAYIRKRKSIPESTFMEYLDQLSNGLEFLHNKSILHRDIKTKNVLLTAHNDLKLADFGVARKIEEIDLKLTKVVGTPNCMSPEVLNRETYDFKTDIWSLGCVCFEMGCGEYAFPGSSVSSIKKKVTSKQLPDFDRLQYSDPIKHMIRKMLEFKPADRPSAADVKTFVTEQKPKTSFNVSNISQQMTKSSLHDSGIVTSERRRSQRTSESCEESAALGSTISENTGLQRQSANMQAKIVKMIGDHKATKKLERIMRFFNKNPTDYPGLEAKVKDVVGDGLHNKILPFVLALKGMEEGIKRIPGQAGQDEDDTFSTAHESADYT</sequence>
<keyword evidence="3 11" id="KW-0723">Serine/threonine-protein kinase</keyword>
<keyword evidence="4 14" id="KW-0808">Transferase</keyword>
<dbReference type="InterPro" id="IPR000719">
    <property type="entry name" value="Prot_kinase_dom"/>
</dbReference>
<protein>
    <recommendedName>
        <fullName evidence="2">non-specific serine/threonine protein kinase</fullName>
        <ecNumber evidence="2">2.7.11.1</ecNumber>
    </recommendedName>
</protein>
<dbReference type="EMBL" id="CACVKT020001973">
    <property type="protein sequence ID" value="CAC5373797.1"/>
    <property type="molecule type" value="Genomic_DNA"/>
</dbReference>
<dbReference type="InterPro" id="IPR011009">
    <property type="entry name" value="Kinase-like_dom_sf"/>
</dbReference>
<dbReference type="PROSITE" id="PS00108">
    <property type="entry name" value="PROTEIN_KINASE_ST"/>
    <property type="match status" value="1"/>
</dbReference>
<keyword evidence="6" id="KW-0418">Kinase</keyword>
<name>A0A6J8AU91_MYTCO</name>
<evidence type="ECO:0000256" key="8">
    <source>
        <dbReference type="ARBA" id="ARBA00047899"/>
    </source>
</evidence>
<evidence type="ECO:0000256" key="6">
    <source>
        <dbReference type="ARBA" id="ARBA00022777"/>
    </source>
</evidence>
<dbReference type="SMART" id="SM00220">
    <property type="entry name" value="S_TKc"/>
    <property type="match status" value="1"/>
</dbReference>
<dbReference type="PANTHER" id="PTHR44899:SF3">
    <property type="entry name" value="SERINE_THREONINE-PROTEIN KINASE NEK1"/>
    <property type="match status" value="1"/>
</dbReference>
<evidence type="ECO:0000313" key="14">
    <source>
        <dbReference type="EMBL" id="CAC5373797.1"/>
    </source>
</evidence>
<comment type="catalytic activity">
    <reaction evidence="8">
        <text>L-threonyl-[protein] + ATP = O-phospho-L-threonyl-[protein] + ADP + H(+)</text>
        <dbReference type="Rhea" id="RHEA:46608"/>
        <dbReference type="Rhea" id="RHEA-COMP:11060"/>
        <dbReference type="Rhea" id="RHEA-COMP:11605"/>
        <dbReference type="ChEBI" id="CHEBI:15378"/>
        <dbReference type="ChEBI" id="CHEBI:30013"/>
        <dbReference type="ChEBI" id="CHEBI:30616"/>
        <dbReference type="ChEBI" id="CHEBI:61977"/>
        <dbReference type="ChEBI" id="CHEBI:456216"/>
        <dbReference type="EC" id="2.7.11.1"/>
    </reaction>
</comment>
<evidence type="ECO:0000256" key="9">
    <source>
        <dbReference type="ARBA" id="ARBA00048679"/>
    </source>
</evidence>
<evidence type="ECO:0000313" key="15">
    <source>
        <dbReference type="Proteomes" id="UP000507470"/>
    </source>
</evidence>
<dbReference type="Proteomes" id="UP000507470">
    <property type="component" value="Unassembled WGS sequence"/>
</dbReference>
<keyword evidence="15" id="KW-1185">Reference proteome</keyword>
<feature type="region of interest" description="Disordered" evidence="12">
    <location>
        <begin position="419"/>
        <end position="441"/>
    </location>
</feature>
<dbReference type="GO" id="GO:0004674">
    <property type="term" value="F:protein serine/threonine kinase activity"/>
    <property type="evidence" value="ECO:0007669"/>
    <property type="project" value="UniProtKB-KW"/>
</dbReference>
<accession>A0A6J8AU91</accession>
<proteinExistence type="inferred from homology"/>
<feature type="region of interest" description="Disordered" evidence="12">
    <location>
        <begin position="307"/>
        <end position="335"/>
    </location>
</feature>
<evidence type="ECO:0000256" key="1">
    <source>
        <dbReference type="ARBA" id="ARBA00010886"/>
    </source>
</evidence>
<evidence type="ECO:0000256" key="12">
    <source>
        <dbReference type="SAM" id="MobiDB-lite"/>
    </source>
</evidence>
<organism evidence="14 15">
    <name type="scientific">Mytilus coruscus</name>
    <name type="common">Sea mussel</name>
    <dbReference type="NCBI Taxonomy" id="42192"/>
    <lineage>
        <taxon>Eukaryota</taxon>
        <taxon>Metazoa</taxon>
        <taxon>Spiralia</taxon>
        <taxon>Lophotrochozoa</taxon>
        <taxon>Mollusca</taxon>
        <taxon>Bivalvia</taxon>
        <taxon>Autobranchia</taxon>
        <taxon>Pteriomorphia</taxon>
        <taxon>Mytilida</taxon>
        <taxon>Mytiloidea</taxon>
        <taxon>Mytilidae</taxon>
        <taxon>Mytilinae</taxon>
        <taxon>Mytilus</taxon>
    </lineage>
</organism>
<dbReference type="AlphaFoldDB" id="A0A6J8AU91"/>
<keyword evidence="5 10" id="KW-0547">Nucleotide-binding</keyword>
<gene>
    <name evidence="14" type="ORF">MCOR_11419</name>
</gene>
<evidence type="ECO:0000256" key="10">
    <source>
        <dbReference type="PROSITE-ProRule" id="PRU10141"/>
    </source>
</evidence>
<feature type="binding site" evidence="10">
    <location>
        <position position="59"/>
    </location>
    <ligand>
        <name>ATP</name>
        <dbReference type="ChEBI" id="CHEBI:30616"/>
    </ligand>
</feature>
<dbReference type="PROSITE" id="PS50011">
    <property type="entry name" value="PROTEIN_KINASE_DOM"/>
    <property type="match status" value="1"/>
</dbReference>
<feature type="domain" description="Protein kinase" evidence="13">
    <location>
        <begin position="21"/>
        <end position="286"/>
    </location>
</feature>